<dbReference type="EMBL" id="LGLN01000033">
    <property type="protein sequence ID" value="KPC32722.1"/>
    <property type="molecule type" value="Genomic_DNA"/>
</dbReference>
<proteinExistence type="predicted"/>
<evidence type="ECO:0000313" key="2">
    <source>
        <dbReference type="EMBL" id="KPC32722.1"/>
    </source>
</evidence>
<comment type="caution">
    <text evidence="2">The sequence shown here is derived from an EMBL/GenBank/DDBJ whole genome shotgun (WGS) entry which is preliminary data.</text>
</comment>
<dbReference type="AlphaFoldDB" id="A0A0N1JP20"/>
<feature type="domain" description="Endonuclease GajA/Old nuclease/RecF-like AAA" evidence="1">
    <location>
        <begin position="1"/>
        <end position="118"/>
    </location>
</feature>
<reference evidence="2 3" key="1">
    <citation type="submission" date="2015-07" db="EMBL/GenBank/DDBJ databases">
        <authorList>
            <person name="Noorani M."/>
        </authorList>
    </citation>
    <scope>NUCLEOTIDE SEQUENCE [LARGE SCALE GENOMIC DNA]</scope>
    <source>
        <strain evidence="2 3">0788_9</strain>
    </source>
</reference>
<gene>
    <name evidence="2" type="ORF">ABJ99_1574</name>
</gene>
<dbReference type="Proteomes" id="UP000037891">
    <property type="component" value="Unassembled WGS sequence"/>
</dbReference>
<dbReference type="Pfam" id="PF13175">
    <property type="entry name" value="AAA_15"/>
    <property type="match status" value="2"/>
</dbReference>
<dbReference type="PANTHER" id="PTHR43581:SF2">
    <property type="entry name" value="EXCINUCLEASE ATPASE SUBUNIT"/>
    <property type="match status" value="1"/>
</dbReference>
<dbReference type="PANTHER" id="PTHR43581">
    <property type="entry name" value="ATP/GTP PHOSPHATASE"/>
    <property type="match status" value="1"/>
</dbReference>
<dbReference type="InterPro" id="IPR041685">
    <property type="entry name" value="AAA_GajA/Old/RecF-like"/>
</dbReference>
<accession>A0A0N1JP20</accession>
<dbReference type="InterPro" id="IPR027417">
    <property type="entry name" value="P-loop_NTPase"/>
</dbReference>
<evidence type="ECO:0000313" key="3">
    <source>
        <dbReference type="Proteomes" id="UP000037891"/>
    </source>
</evidence>
<feature type="domain" description="Endonuclease GajA/Old nuclease/RecF-like AAA" evidence="1">
    <location>
        <begin position="164"/>
        <end position="314"/>
    </location>
</feature>
<dbReference type="RefSeq" id="WP_054085218.1">
    <property type="nucleotide sequence ID" value="NZ_LGLN01000033.1"/>
</dbReference>
<organism evidence="2 3">
    <name type="scientific">Pseudomonas syringae pv. cilantro</name>
    <dbReference type="NCBI Taxonomy" id="81035"/>
    <lineage>
        <taxon>Bacteria</taxon>
        <taxon>Pseudomonadati</taxon>
        <taxon>Pseudomonadota</taxon>
        <taxon>Gammaproteobacteria</taxon>
        <taxon>Pseudomonadales</taxon>
        <taxon>Pseudomonadaceae</taxon>
        <taxon>Pseudomonas</taxon>
        <taxon>Pseudomonas syringae</taxon>
    </lineage>
</organism>
<dbReference type="SUPFAM" id="SSF52540">
    <property type="entry name" value="P-loop containing nucleoside triphosphate hydrolases"/>
    <property type="match status" value="1"/>
</dbReference>
<protein>
    <recommendedName>
        <fullName evidence="1">Endonuclease GajA/Old nuclease/RecF-like AAA domain-containing protein</fullName>
    </recommendedName>
</protein>
<dbReference type="PATRIC" id="fig|81035.3.peg.1708"/>
<dbReference type="InterPro" id="IPR051396">
    <property type="entry name" value="Bact_Antivir_Def_Nuclease"/>
</dbReference>
<evidence type="ECO:0000259" key="1">
    <source>
        <dbReference type="Pfam" id="PF13175"/>
    </source>
</evidence>
<name>A0A0N1JP20_PSESX</name>
<sequence>MKIKSFRIKNFRTITGDQTINLQDGMTIVGPNNSGKSNTLLALYYFFTARTDQVGYSAEADLPFGHDGVQTSLTCFFSLDLSDPFDNDIHKALIKMKKLLDEEKQDDIATSFSLNLVFRPVPVYQIFPGVKQNLKRRLEYSDLQRHVIDKVLSYFKCYRIPSEKSVEKIYSDFVMPLVKKEIAKAISPYHEVIKNSIKSLSSSINDTLLQSGVENVNVTLDYPEDALENLIATLDLEVDDRSKTSIYSKGMGVQSTVLFSALEWVTKQQSDNHIVWLIEEPETYMHPALANKASRVLGRLGKSSTVVKTTHSLSFLPNDPLNIAGITFSPEANSTTITTYKTIHDATSDIRGALGVKFSDYFSLSEVNIFVEGETDVEYLKAAMESYNHKHERKLFMQSCDLRVTSFGGCSNLVGFLRANYEFIRKEVVAVSLFDCDDAGLKATKELKGYLGTRGGFLPDRDYTYVPGGAIESVFPDDWIYQVKAEHPSWLEIDYDAAKTIISVEVEDSHKKQFMNTMLDYMRNNPYFDSHPPKFDSLLEALDERIEKAYKKLYSRATPKQAPALELLA</sequence>
<reference evidence="2 3" key="2">
    <citation type="submission" date="2015-10" db="EMBL/GenBank/DDBJ databases">
        <title>Comparative genomics and high-throughput reverse genetic screens identify a new phytobacterial MAMP and an Arabidopsis receptor required for immune elicitation.</title>
        <authorList>
            <person name="Mott G.A."/>
            <person name="Thakur S."/>
            <person name="Wang P.W."/>
            <person name="Desveaux D."/>
            <person name="Guttman D.S."/>
        </authorList>
    </citation>
    <scope>NUCLEOTIDE SEQUENCE [LARGE SCALE GENOMIC DNA]</scope>
    <source>
        <strain evidence="2 3">0788_9</strain>
    </source>
</reference>
<dbReference type="Gene3D" id="3.40.50.300">
    <property type="entry name" value="P-loop containing nucleotide triphosphate hydrolases"/>
    <property type="match status" value="1"/>
</dbReference>